<dbReference type="AlphaFoldDB" id="A0A9N9W2U1"/>
<dbReference type="OrthoDB" id="2947935at2759"/>
<dbReference type="SUPFAM" id="SSF51322">
    <property type="entry name" value="Cyanovirin-N"/>
    <property type="match status" value="1"/>
</dbReference>
<comment type="caution">
    <text evidence="3">The sequence shown here is derived from an EMBL/GenBank/DDBJ whole genome shotgun (WGS) entry which is preliminary data.</text>
</comment>
<reference evidence="4" key="1">
    <citation type="submission" date="2019-06" db="EMBL/GenBank/DDBJ databases">
        <authorList>
            <person name="Broberg M."/>
        </authorList>
    </citation>
    <scope>NUCLEOTIDE SEQUENCE [LARGE SCALE GENOMIC DNA]</scope>
</reference>
<keyword evidence="1" id="KW-0732">Signal</keyword>
<evidence type="ECO:0000256" key="1">
    <source>
        <dbReference type="SAM" id="SignalP"/>
    </source>
</evidence>
<evidence type="ECO:0000313" key="3">
    <source>
        <dbReference type="EMBL" id="CAH0045170.1"/>
    </source>
</evidence>
<sequence>MASLLKSILLLLQLSGRALALPRDDNTPALTTTSVSTQTSLELRHETLAVRLAPDTSFTQSCKDMRLDMADADKAKTPRLAAKCQDKYGKERCASIKLNNCIANREGSLSWARDRFSPLAGPGTLLTLGSSGNFHTSCRECNLDTANGGLVCMCNNIKGGADNSLIKLRRWNSAPSPTDRI</sequence>
<feature type="domain" description="Cyanovirin-N" evidence="2">
    <location>
        <begin position="58"/>
        <end position="167"/>
    </location>
</feature>
<accession>A0A9N9W2U1</accession>
<dbReference type="Proteomes" id="UP000775872">
    <property type="component" value="Unassembled WGS sequence"/>
</dbReference>
<feature type="signal peptide" evidence="1">
    <location>
        <begin position="1"/>
        <end position="20"/>
    </location>
</feature>
<feature type="chain" id="PRO_5040471624" description="Cyanovirin-N domain-containing protein" evidence="1">
    <location>
        <begin position="21"/>
        <end position="181"/>
    </location>
</feature>
<evidence type="ECO:0000259" key="2">
    <source>
        <dbReference type="Pfam" id="PF08881"/>
    </source>
</evidence>
<evidence type="ECO:0000313" key="4">
    <source>
        <dbReference type="Proteomes" id="UP000775872"/>
    </source>
</evidence>
<gene>
    <name evidence="3" type="ORF">CSOL1703_00010915</name>
</gene>
<protein>
    <recommendedName>
        <fullName evidence="2">Cyanovirin-N domain-containing protein</fullName>
    </recommendedName>
</protein>
<dbReference type="Pfam" id="PF08881">
    <property type="entry name" value="CVNH"/>
    <property type="match status" value="1"/>
</dbReference>
<dbReference type="InterPro" id="IPR011058">
    <property type="entry name" value="Cyanovirin-N"/>
</dbReference>
<dbReference type="EMBL" id="CABFOC020000011">
    <property type="protein sequence ID" value="CAH0045170.1"/>
    <property type="molecule type" value="Genomic_DNA"/>
</dbReference>
<keyword evidence="4" id="KW-1185">Reference proteome</keyword>
<reference evidence="3 4" key="2">
    <citation type="submission" date="2021-10" db="EMBL/GenBank/DDBJ databases">
        <authorList>
            <person name="Piombo E."/>
        </authorList>
    </citation>
    <scope>NUCLEOTIDE SEQUENCE [LARGE SCALE GENOMIC DNA]</scope>
</reference>
<name>A0A9N9W2U1_9HYPO</name>
<proteinExistence type="predicted"/>
<organism evidence="3 4">
    <name type="scientific">Clonostachys solani</name>
    <dbReference type="NCBI Taxonomy" id="160281"/>
    <lineage>
        <taxon>Eukaryota</taxon>
        <taxon>Fungi</taxon>
        <taxon>Dikarya</taxon>
        <taxon>Ascomycota</taxon>
        <taxon>Pezizomycotina</taxon>
        <taxon>Sordariomycetes</taxon>
        <taxon>Hypocreomycetidae</taxon>
        <taxon>Hypocreales</taxon>
        <taxon>Bionectriaceae</taxon>
        <taxon>Clonostachys</taxon>
    </lineage>
</organism>
<dbReference type="Gene3D" id="2.30.60.10">
    <property type="entry name" value="Cyanovirin-N"/>
    <property type="match status" value="1"/>
</dbReference>
<dbReference type="InterPro" id="IPR036673">
    <property type="entry name" value="Cyanovirin-N_sf"/>
</dbReference>